<dbReference type="InterPro" id="IPR051734">
    <property type="entry name" value="VapB_TA_antitoxins"/>
</dbReference>
<dbReference type="PROSITE" id="PS51740">
    <property type="entry name" value="SPOVT_ABRB"/>
    <property type="match status" value="1"/>
</dbReference>
<dbReference type="InterPro" id="IPR007159">
    <property type="entry name" value="SpoVT-AbrB_dom"/>
</dbReference>
<accession>A0ABP1CCE7</accession>
<reference evidence="4 5" key="1">
    <citation type="submission" date="2024-04" db="EMBL/GenBank/DDBJ databases">
        <authorList>
            <person name="Cremers G."/>
        </authorList>
    </citation>
    <scope>NUCLEOTIDE SEQUENCE [LARGE SCALE GENOMIC DNA]</scope>
    <source>
        <strain evidence="4">MeCH1-AG</strain>
        <plasmid evidence="4 5">2</plasmid>
    </source>
</reference>
<comment type="similarity">
    <text evidence="1">Belongs to the VapB family.</text>
</comment>
<dbReference type="EMBL" id="OZ026885">
    <property type="protein sequence ID" value="CAL1241933.1"/>
    <property type="molecule type" value="Genomic_DNA"/>
</dbReference>
<name>A0ABP1CCE7_9GAMM</name>
<dbReference type="InterPro" id="IPR047976">
    <property type="entry name" value="Anti_VapB2-like"/>
</dbReference>
<proteinExistence type="inferred from homology"/>
<evidence type="ECO:0000313" key="4">
    <source>
        <dbReference type="EMBL" id="CAL1241933.1"/>
    </source>
</evidence>
<evidence type="ECO:0000256" key="2">
    <source>
        <dbReference type="PROSITE-ProRule" id="PRU01076"/>
    </source>
</evidence>
<dbReference type="Gene3D" id="2.10.260.10">
    <property type="match status" value="1"/>
</dbReference>
<dbReference type="RefSeq" id="WP_348760011.1">
    <property type="nucleotide sequence ID" value="NZ_OZ026885.1"/>
</dbReference>
<dbReference type="NCBIfam" id="NF040493">
    <property type="entry name" value="TA_anti_VapB"/>
    <property type="match status" value="1"/>
</dbReference>
<dbReference type="PANTHER" id="PTHR37550">
    <property type="entry name" value="ANTITOXIN VAPB1"/>
    <property type="match status" value="1"/>
</dbReference>
<keyword evidence="5" id="KW-1185">Reference proteome</keyword>
<geneLocation type="plasmid" evidence="4 5">
    <name>2</name>
</geneLocation>
<dbReference type="PANTHER" id="PTHR37550:SF3">
    <property type="entry name" value="ANTITOXIN VAPB1"/>
    <property type="match status" value="1"/>
</dbReference>
<evidence type="ECO:0000313" key="5">
    <source>
        <dbReference type="Proteomes" id="UP001497493"/>
    </source>
</evidence>
<dbReference type="Pfam" id="PF04014">
    <property type="entry name" value="MazE_antitoxin"/>
    <property type="match status" value="1"/>
</dbReference>
<sequence length="78" mass="8579">MPTTIAKVFISGNSQAIRLPKEFRLDTDEVFISKSGDSLIVTPRMNSWEGFVEGFSGFSDDFAVSEGLSADTPRKAFK</sequence>
<organism evidence="4 5">
    <name type="scientific">Candidatus Methylocalor cossyra</name>
    <dbReference type="NCBI Taxonomy" id="3108543"/>
    <lineage>
        <taxon>Bacteria</taxon>
        <taxon>Pseudomonadati</taxon>
        <taxon>Pseudomonadota</taxon>
        <taxon>Gammaproteobacteria</taxon>
        <taxon>Methylococcales</taxon>
        <taxon>Methylococcaceae</taxon>
        <taxon>Candidatus Methylocalor</taxon>
    </lineage>
</organism>
<dbReference type="SUPFAM" id="SSF89447">
    <property type="entry name" value="AbrB/MazE/MraZ-like"/>
    <property type="match status" value="1"/>
</dbReference>
<feature type="domain" description="SpoVT-AbrB" evidence="3">
    <location>
        <begin position="6"/>
        <end position="46"/>
    </location>
</feature>
<gene>
    <name evidence="4" type="ORF">MECH1_V1_P0001</name>
</gene>
<keyword evidence="2" id="KW-0238">DNA-binding</keyword>
<keyword evidence="4" id="KW-0614">Plasmid</keyword>
<dbReference type="Proteomes" id="UP001497493">
    <property type="component" value="Plasmid 2"/>
</dbReference>
<dbReference type="InterPro" id="IPR037914">
    <property type="entry name" value="SpoVT-AbrB_sf"/>
</dbReference>
<evidence type="ECO:0000256" key="1">
    <source>
        <dbReference type="ARBA" id="ARBA00007924"/>
    </source>
</evidence>
<protein>
    <submittedName>
        <fullName evidence="4">VapB protein (Antitoxin to VapC)</fullName>
    </submittedName>
</protein>
<evidence type="ECO:0000259" key="3">
    <source>
        <dbReference type="PROSITE" id="PS51740"/>
    </source>
</evidence>